<protein>
    <submittedName>
        <fullName evidence="2">Uncharacterized protein</fullName>
    </submittedName>
</protein>
<feature type="transmembrane region" description="Helical" evidence="1">
    <location>
        <begin position="20"/>
        <end position="42"/>
    </location>
</feature>
<accession>A0A1I0JF56</accession>
<dbReference type="EMBL" id="FOIO01000055">
    <property type="protein sequence ID" value="SEU08010.1"/>
    <property type="molecule type" value="Genomic_DNA"/>
</dbReference>
<evidence type="ECO:0000313" key="3">
    <source>
        <dbReference type="Proteomes" id="UP000182121"/>
    </source>
</evidence>
<reference evidence="2 3" key="1">
    <citation type="submission" date="2016-10" db="EMBL/GenBank/DDBJ databases">
        <authorList>
            <person name="Varghese N."/>
            <person name="Submissions S."/>
        </authorList>
    </citation>
    <scope>NUCLEOTIDE SEQUENCE [LARGE SCALE GENOMIC DNA]</scope>
    <source>
        <strain evidence="2 3">NLAE-zl-C196</strain>
    </source>
</reference>
<keyword evidence="1" id="KW-0812">Transmembrane</keyword>
<dbReference type="Proteomes" id="UP000182121">
    <property type="component" value="Unassembled WGS sequence"/>
</dbReference>
<evidence type="ECO:0000256" key="1">
    <source>
        <dbReference type="SAM" id="Phobius"/>
    </source>
</evidence>
<organism evidence="2 3">
    <name type="scientific">Enterocloster clostridioformis</name>
    <dbReference type="NCBI Taxonomy" id="1531"/>
    <lineage>
        <taxon>Bacteria</taxon>
        <taxon>Bacillati</taxon>
        <taxon>Bacillota</taxon>
        <taxon>Clostridia</taxon>
        <taxon>Lachnospirales</taxon>
        <taxon>Lachnospiraceae</taxon>
        <taxon>Enterocloster</taxon>
    </lineage>
</organism>
<comment type="caution">
    <text evidence="2">The sequence shown here is derived from an EMBL/GenBank/DDBJ whole genome shotgun (WGS) entry which is preliminary data.</text>
</comment>
<proteinExistence type="predicted"/>
<name>A0A1I0JF56_9FIRM</name>
<evidence type="ECO:0000313" key="2">
    <source>
        <dbReference type="EMBL" id="SEU08010.1"/>
    </source>
</evidence>
<dbReference type="RefSeq" id="WP_074663863.1">
    <property type="nucleotide sequence ID" value="NZ_FOIO01000055.1"/>
</dbReference>
<dbReference type="AlphaFoldDB" id="A0A1I0JF56"/>
<keyword evidence="1" id="KW-0472">Membrane</keyword>
<sequence length="59" mass="6849">MMNWKEIWMTLFGTTEWLGLNIGFWVSMASVVLIVILMNVVFWSMKPRADAKEPATNRS</sequence>
<gene>
    <name evidence="2" type="ORF">SAMN05216521_10554</name>
</gene>
<keyword evidence="1" id="KW-1133">Transmembrane helix</keyword>